<organism evidence="2 3">
    <name type="scientific">Porcincola intestinalis</name>
    <dbReference type="NCBI Taxonomy" id="2606632"/>
    <lineage>
        <taxon>Bacteria</taxon>
        <taxon>Bacillati</taxon>
        <taxon>Bacillota</taxon>
        <taxon>Clostridia</taxon>
        <taxon>Lachnospirales</taxon>
        <taxon>Lachnospiraceae</taxon>
        <taxon>Porcincola</taxon>
    </lineage>
</organism>
<sequence length="172" mass="19911">MMARIDHKMSHGVAYQKTQTRKDGFEVYRKPTFAGKKLIYICSPFRPQSLDPREADLEKFENLFRARNACELVKNLGAIPVCPHLYFPQFLDDEDSEERELGMQLALAALRRCHAVYVFSEHITPGMVREIAETAKRDIPVKMLCEEDGTLEDVYVEVHDAEEEDDEDEQED</sequence>
<dbReference type="Gene3D" id="3.40.50.10400">
    <property type="entry name" value="Hypothetical protein PA1492"/>
    <property type="match status" value="1"/>
</dbReference>
<reference evidence="2 3" key="1">
    <citation type="submission" date="2019-08" db="EMBL/GenBank/DDBJ databases">
        <title>In-depth cultivation of the pig gut microbiome towards novel bacterial diversity and tailored functional studies.</title>
        <authorList>
            <person name="Wylensek D."/>
            <person name="Hitch T.C.A."/>
            <person name="Clavel T."/>
        </authorList>
    </citation>
    <scope>NUCLEOTIDE SEQUENCE [LARGE SCALE GENOMIC DNA]</scope>
    <source>
        <strain evidence="2 3">Oil+RF-744-WCA-WT-11</strain>
    </source>
</reference>
<evidence type="ECO:0000313" key="3">
    <source>
        <dbReference type="Proteomes" id="UP000481852"/>
    </source>
</evidence>
<gene>
    <name evidence="2" type="ORF">FYJ35_02305</name>
</gene>
<evidence type="ECO:0000259" key="1">
    <source>
        <dbReference type="Pfam" id="PF24963"/>
    </source>
</evidence>
<evidence type="ECO:0000313" key="2">
    <source>
        <dbReference type="EMBL" id="MSS13884.1"/>
    </source>
</evidence>
<dbReference type="EMBL" id="VULZ01000002">
    <property type="protein sequence ID" value="MSS13884.1"/>
    <property type="molecule type" value="Genomic_DNA"/>
</dbReference>
<dbReference type="AlphaFoldDB" id="A0A6L5X4V4"/>
<protein>
    <recommendedName>
        <fullName evidence="1">DUF7768 domain-containing protein</fullName>
    </recommendedName>
</protein>
<dbReference type="Pfam" id="PF24963">
    <property type="entry name" value="DUF7768"/>
    <property type="match status" value="1"/>
</dbReference>
<feature type="domain" description="DUF7768" evidence="1">
    <location>
        <begin position="37"/>
        <end position="143"/>
    </location>
</feature>
<name>A0A6L5X4V4_9FIRM</name>
<dbReference type="RefSeq" id="WP_154522590.1">
    <property type="nucleotide sequence ID" value="NZ_VULZ01000002.1"/>
</dbReference>
<accession>A0A6L5X4V4</accession>
<comment type="caution">
    <text evidence="2">The sequence shown here is derived from an EMBL/GenBank/DDBJ whole genome shotgun (WGS) entry which is preliminary data.</text>
</comment>
<proteinExistence type="predicted"/>
<dbReference type="InterPro" id="IPR056670">
    <property type="entry name" value="DUF7768"/>
</dbReference>
<dbReference type="Proteomes" id="UP000481852">
    <property type="component" value="Unassembled WGS sequence"/>
</dbReference>
<keyword evidence="3" id="KW-1185">Reference proteome</keyword>